<dbReference type="eggNOG" id="ENOG502S00D">
    <property type="taxonomic scope" value="Eukaryota"/>
</dbReference>
<feature type="chain" id="PRO_5004835224" description="SMP-30/Gluconolactonase/LRE-like region domain-containing protein" evidence="1">
    <location>
        <begin position="18"/>
        <end position="326"/>
    </location>
</feature>
<reference evidence="3" key="1">
    <citation type="journal article" date="2015" name="BMC Genomics">
        <title>Genomic and transcriptomic analysis of the endophytic fungus Pestalotiopsis fici reveals its lifestyle and high potential for synthesis of natural products.</title>
        <authorList>
            <person name="Wang X."/>
            <person name="Zhang X."/>
            <person name="Liu L."/>
            <person name="Xiang M."/>
            <person name="Wang W."/>
            <person name="Sun X."/>
            <person name="Che Y."/>
            <person name="Guo L."/>
            <person name="Liu G."/>
            <person name="Guo L."/>
            <person name="Wang C."/>
            <person name="Yin W.B."/>
            <person name="Stadler M."/>
            <person name="Zhang X."/>
            <person name="Liu X."/>
        </authorList>
    </citation>
    <scope>NUCLEOTIDE SEQUENCE [LARGE SCALE GENOMIC DNA]</scope>
    <source>
        <strain evidence="3">W106-1 / CGMCC3.15140</strain>
    </source>
</reference>
<evidence type="ECO:0000256" key="1">
    <source>
        <dbReference type="SAM" id="SignalP"/>
    </source>
</evidence>
<protein>
    <recommendedName>
        <fullName evidence="4">SMP-30/Gluconolactonase/LRE-like region domain-containing protein</fullName>
    </recommendedName>
</protein>
<dbReference type="AlphaFoldDB" id="W3XLQ2"/>
<evidence type="ECO:0008006" key="4">
    <source>
        <dbReference type="Google" id="ProtNLM"/>
    </source>
</evidence>
<accession>W3XLQ2</accession>
<dbReference type="KEGG" id="pfy:PFICI_00733"/>
<evidence type="ECO:0000313" key="2">
    <source>
        <dbReference type="EMBL" id="ETS86905.1"/>
    </source>
</evidence>
<name>W3XLQ2_PESFW</name>
<dbReference type="InterPro" id="IPR011042">
    <property type="entry name" value="6-blade_b-propeller_TolB-like"/>
</dbReference>
<dbReference type="GeneID" id="19265746"/>
<proteinExistence type="predicted"/>
<dbReference type="InterPro" id="IPR052998">
    <property type="entry name" value="Hetero-Diels-Alderase-like"/>
</dbReference>
<dbReference type="Proteomes" id="UP000030651">
    <property type="component" value="Unassembled WGS sequence"/>
</dbReference>
<dbReference type="EMBL" id="KI912109">
    <property type="protein sequence ID" value="ETS86905.1"/>
    <property type="molecule type" value="Genomic_DNA"/>
</dbReference>
<dbReference type="SUPFAM" id="SSF63829">
    <property type="entry name" value="Calcium-dependent phosphotriesterase"/>
    <property type="match status" value="1"/>
</dbReference>
<feature type="signal peptide" evidence="1">
    <location>
        <begin position="1"/>
        <end position="17"/>
    </location>
</feature>
<dbReference type="OMA" id="QCERVYA"/>
<sequence length="326" mass="34862">MPRLSIVIVLFCAAASAFTSLVHQRLVPEARQLYKFDANTTLENIAVNSLDGKLVITSFEGRLYTLDPYSNDTEPFLVGQLPGVDALFGIVELAPNTFAIAGGNLTEFRLEPGSAKIFKVSLGSPKAIDVIASIPDSTSINGMALLPWNPDIVLAANSENGSIYRIDIRTGHVGIAFSDSILAPVDTGNVPLGVNGIKIWNSDLYFTNSAQGLFGRIPITRDGGKAGNATILSTLPSSTGDTYDDFAIISQCERVYAYIATHGNSIRKVGLDDPIETIYFGDGNSTTVEQPSSLAFSRDRKMMYVVTNGFLTGPDQGGQIVEISAI</sequence>
<organism evidence="2 3">
    <name type="scientific">Pestalotiopsis fici (strain W106-1 / CGMCC3.15140)</name>
    <dbReference type="NCBI Taxonomy" id="1229662"/>
    <lineage>
        <taxon>Eukaryota</taxon>
        <taxon>Fungi</taxon>
        <taxon>Dikarya</taxon>
        <taxon>Ascomycota</taxon>
        <taxon>Pezizomycotina</taxon>
        <taxon>Sordariomycetes</taxon>
        <taxon>Xylariomycetidae</taxon>
        <taxon>Amphisphaeriales</taxon>
        <taxon>Sporocadaceae</taxon>
        <taxon>Pestalotiopsis</taxon>
    </lineage>
</organism>
<gene>
    <name evidence="2" type="ORF">PFICI_00733</name>
</gene>
<dbReference type="InParanoid" id="W3XLQ2"/>
<dbReference type="Gene3D" id="2.120.10.30">
    <property type="entry name" value="TolB, C-terminal domain"/>
    <property type="match status" value="1"/>
</dbReference>
<dbReference type="HOGENOM" id="CLU_052989_0_1_1"/>
<dbReference type="RefSeq" id="XP_007827505.1">
    <property type="nucleotide sequence ID" value="XM_007829314.1"/>
</dbReference>
<dbReference type="OrthoDB" id="9977941at2759"/>
<keyword evidence="3" id="KW-1185">Reference proteome</keyword>
<keyword evidence="1" id="KW-0732">Signal</keyword>
<dbReference type="PANTHER" id="PTHR42060:SF1">
    <property type="entry name" value="NHL REPEAT-CONTAINING PROTEIN"/>
    <property type="match status" value="1"/>
</dbReference>
<evidence type="ECO:0000313" key="3">
    <source>
        <dbReference type="Proteomes" id="UP000030651"/>
    </source>
</evidence>
<dbReference type="PANTHER" id="PTHR42060">
    <property type="entry name" value="NHL REPEAT-CONTAINING PROTEIN-RELATED"/>
    <property type="match status" value="1"/>
</dbReference>